<dbReference type="SUPFAM" id="SSF88659">
    <property type="entry name" value="Sigma3 and sigma4 domains of RNA polymerase sigma factors"/>
    <property type="match status" value="2"/>
</dbReference>
<evidence type="ECO:0000256" key="1">
    <source>
        <dbReference type="ARBA" id="ARBA00007788"/>
    </source>
</evidence>
<dbReference type="AlphaFoldDB" id="A0A6M4JAS7"/>
<feature type="domain" description="RNA polymerase sigma-70" evidence="8">
    <location>
        <begin position="450"/>
        <end position="476"/>
    </location>
</feature>
<dbReference type="Pfam" id="PF00140">
    <property type="entry name" value="Sigma70_r1_2"/>
    <property type="match status" value="1"/>
</dbReference>
<proteinExistence type="inferred from homology"/>
<dbReference type="GO" id="GO:0006352">
    <property type="term" value="P:DNA-templated transcription initiation"/>
    <property type="evidence" value="ECO:0007669"/>
    <property type="project" value="InterPro"/>
</dbReference>
<evidence type="ECO:0000256" key="3">
    <source>
        <dbReference type="ARBA" id="ARBA00023082"/>
    </source>
</evidence>
<feature type="coiled-coil region" evidence="6">
    <location>
        <begin position="408"/>
        <end position="471"/>
    </location>
</feature>
<dbReference type="InterPro" id="IPR007627">
    <property type="entry name" value="RNA_pol_sigma70_r2"/>
</dbReference>
<dbReference type="NCBIfam" id="TIGR02937">
    <property type="entry name" value="sigma70-ECF"/>
    <property type="match status" value="1"/>
</dbReference>
<dbReference type="InterPro" id="IPR050239">
    <property type="entry name" value="Sigma-70_RNA_pol_init_factors"/>
</dbReference>
<dbReference type="Proteomes" id="UP000502118">
    <property type="component" value="Chromosome"/>
</dbReference>
<dbReference type="PRINTS" id="PR00046">
    <property type="entry name" value="SIGMA70FCT"/>
</dbReference>
<dbReference type="Gene3D" id="1.10.10.10">
    <property type="entry name" value="Winged helix-like DNA-binding domain superfamily/Winged helix DNA-binding domain"/>
    <property type="match status" value="2"/>
</dbReference>
<dbReference type="PANTHER" id="PTHR30603:SF60">
    <property type="entry name" value="RNA POLYMERASE SIGMA FACTOR RPOD"/>
    <property type="match status" value="1"/>
</dbReference>
<protein>
    <submittedName>
        <fullName evidence="9">RNA polymerase sigma factor</fullName>
    </submittedName>
</protein>
<accession>A0A6M4JAS7</accession>
<dbReference type="InterPro" id="IPR000943">
    <property type="entry name" value="RNA_pol_sigma70"/>
</dbReference>
<keyword evidence="10" id="KW-1185">Reference proteome</keyword>
<feature type="compositionally biased region" description="Acidic residues" evidence="7">
    <location>
        <begin position="79"/>
        <end position="89"/>
    </location>
</feature>
<dbReference type="InterPro" id="IPR007630">
    <property type="entry name" value="RNA_pol_sigma70_r4"/>
</dbReference>
<dbReference type="InterPro" id="IPR009042">
    <property type="entry name" value="RNA_pol_sigma70_r1_2"/>
</dbReference>
<evidence type="ECO:0000256" key="4">
    <source>
        <dbReference type="ARBA" id="ARBA00023125"/>
    </source>
</evidence>
<dbReference type="SUPFAM" id="SSF88946">
    <property type="entry name" value="Sigma2 domain of RNA polymerase sigma factors"/>
    <property type="match status" value="1"/>
</dbReference>
<evidence type="ECO:0000313" key="10">
    <source>
        <dbReference type="Proteomes" id="UP000502118"/>
    </source>
</evidence>
<dbReference type="InterPro" id="IPR007624">
    <property type="entry name" value="RNA_pol_sigma70_r3"/>
</dbReference>
<name>A0A6M4JAS7_9MOLU</name>
<sequence>MSTIKEDEQKSVRDLIKAFKKLLKQKQKIDKDKQTLTHEDIYKFLDDNKLFLDADESVEIFDLLIQENLLEDNLLEDDEEEITESDLEDGFQKYTEPEKLDLDEIDPSEFEATEELEDDSELNIDEFHDDSTVKKDEDDDTLDADFYDDTEKYVEFEESNDDYEDDDVVNLLKDYDDDEDYYDKDSIEDDSLSNNLSETNDIVKWYMRWIGKYGKLLTPKEEKDLAIKMEKALQEGNDRKYKKARSTLINRNLRLVINNAKRYKNRGLSFIDLISEGNAGILKAVDKYDYHKGFKFSTYATWWIRQAITRAVADQARTIRVPVHMVETINKIIKIERELQQENGNTPTDEEIATRYGGDMDAEKVRYIRKINIDPISLDKSIGKEENSNFSDFVKDESVINPVDFSSQEELSLIIDDMLENLDDEEDRILIRKRYGVGKDENGIPYRAYTLDELAREKGITKERVRQIETKILRKLKHPQKRKKLKDFFTS</sequence>
<evidence type="ECO:0000313" key="9">
    <source>
        <dbReference type="EMBL" id="QJR44010.1"/>
    </source>
</evidence>
<keyword evidence="4" id="KW-0238">DNA-binding</keyword>
<dbReference type="InterPro" id="IPR036388">
    <property type="entry name" value="WH-like_DNA-bd_sf"/>
</dbReference>
<feature type="region of interest" description="Disordered" evidence="7">
    <location>
        <begin position="79"/>
        <end position="98"/>
    </location>
</feature>
<keyword evidence="5" id="KW-0804">Transcription</keyword>
<dbReference type="Pfam" id="PF04545">
    <property type="entry name" value="Sigma70_r4"/>
    <property type="match status" value="1"/>
</dbReference>
<dbReference type="PANTHER" id="PTHR30603">
    <property type="entry name" value="RNA POLYMERASE SIGMA FACTOR RPO"/>
    <property type="match status" value="1"/>
</dbReference>
<evidence type="ECO:0000256" key="7">
    <source>
        <dbReference type="SAM" id="MobiDB-lite"/>
    </source>
</evidence>
<evidence type="ECO:0000256" key="5">
    <source>
        <dbReference type="ARBA" id="ARBA00023163"/>
    </source>
</evidence>
<dbReference type="NCBIfam" id="NF004565">
    <property type="entry name" value="PRK05901.2-3"/>
    <property type="match status" value="1"/>
</dbReference>
<dbReference type="EMBL" id="CP053097">
    <property type="protein sequence ID" value="QJR44010.1"/>
    <property type="molecule type" value="Genomic_DNA"/>
</dbReference>
<evidence type="ECO:0000256" key="6">
    <source>
        <dbReference type="SAM" id="Coils"/>
    </source>
</evidence>
<dbReference type="GO" id="GO:0016987">
    <property type="term" value="F:sigma factor activity"/>
    <property type="evidence" value="ECO:0007669"/>
    <property type="project" value="UniProtKB-KW"/>
</dbReference>
<evidence type="ECO:0000256" key="2">
    <source>
        <dbReference type="ARBA" id="ARBA00023015"/>
    </source>
</evidence>
<keyword evidence="2" id="KW-0805">Transcription regulation</keyword>
<dbReference type="Pfam" id="PF04539">
    <property type="entry name" value="Sigma70_r3"/>
    <property type="match status" value="1"/>
</dbReference>
<comment type="similarity">
    <text evidence="1">Belongs to the sigma-70 factor family.</text>
</comment>
<keyword evidence="3" id="KW-0731">Sigma factor</keyword>
<organism evidence="9 10">
    <name type="scientific">Mycoplasma miroungirhinis</name>
    <dbReference type="NCBI Taxonomy" id="754516"/>
    <lineage>
        <taxon>Bacteria</taxon>
        <taxon>Bacillati</taxon>
        <taxon>Mycoplasmatota</taxon>
        <taxon>Mollicutes</taxon>
        <taxon>Mycoplasmataceae</taxon>
        <taxon>Mycoplasma</taxon>
    </lineage>
</organism>
<dbReference type="InterPro" id="IPR013325">
    <property type="entry name" value="RNA_pol_sigma_r2"/>
</dbReference>
<keyword evidence="6" id="KW-0175">Coiled coil</keyword>
<evidence type="ECO:0000259" key="8">
    <source>
        <dbReference type="PROSITE" id="PS00716"/>
    </source>
</evidence>
<reference evidence="9 10" key="1">
    <citation type="submission" date="2020-05" db="EMBL/GenBank/DDBJ databases">
        <title>Novel Mycoplasma species detected in Mirounga angustirostris (northern elephant seal) from the USA.</title>
        <authorList>
            <person name="Volokhov D.V."/>
        </authorList>
    </citation>
    <scope>NUCLEOTIDE SEQUENCE [LARGE SCALE GENOMIC DNA]</scope>
    <source>
        <strain evidence="9 10">Mirounga ES2806-NAS</strain>
    </source>
</reference>
<dbReference type="InterPro" id="IPR014284">
    <property type="entry name" value="RNA_pol_sigma-70_dom"/>
</dbReference>
<dbReference type="RefSeq" id="WP_171112633.1">
    <property type="nucleotide sequence ID" value="NZ_CP053097.1"/>
</dbReference>
<dbReference type="KEGG" id="mmio:HLA92_00935"/>
<dbReference type="PROSITE" id="PS00716">
    <property type="entry name" value="SIGMA70_2"/>
    <property type="match status" value="1"/>
</dbReference>
<gene>
    <name evidence="9" type="ORF">HLA92_00935</name>
</gene>
<dbReference type="InterPro" id="IPR013324">
    <property type="entry name" value="RNA_pol_sigma_r3/r4-like"/>
</dbReference>
<dbReference type="Gene3D" id="1.10.601.10">
    <property type="entry name" value="RNA Polymerase Primary Sigma Factor"/>
    <property type="match status" value="1"/>
</dbReference>
<dbReference type="GO" id="GO:0003677">
    <property type="term" value="F:DNA binding"/>
    <property type="evidence" value="ECO:0007669"/>
    <property type="project" value="UniProtKB-KW"/>
</dbReference>
<dbReference type="Pfam" id="PF04542">
    <property type="entry name" value="Sigma70_r2"/>
    <property type="match status" value="1"/>
</dbReference>